<evidence type="ECO:0000313" key="3">
    <source>
        <dbReference type="Proteomes" id="UP000468901"/>
    </source>
</evidence>
<accession>A0A6N6VPZ8</accession>
<dbReference type="Proteomes" id="UP000468901">
    <property type="component" value="Unassembled WGS sequence"/>
</dbReference>
<gene>
    <name evidence="2" type="ORF">F2P47_04155</name>
</gene>
<feature type="region of interest" description="Disordered" evidence="1">
    <location>
        <begin position="14"/>
        <end position="42"/>
    </location>
</feature>
<dbReference type="EMBL" id="WESC01000003">
    <property type="protein sequence ID" value="KAB7741604.1"/>
    <property type="molecule type" value="Genomic_DNA"/>
</dbReference>
<dbReference type="Gene3D" id="2.40.10.270">
    <property type="entry name" value="Bacteriophage SPP1 head-tail adaptor protein"/>
    <property type="match status" value="1"/>
</dbReference>
<dbReference type="InterPro" id="IPR038666">
    <property type="entry name" value="SSP1_head-tail_sf"/>
</dbReference>
<dbReference type="NCBIfam" id="TIGR01563">
    <property type="entry name" value="gp16_SPP1"/>
    <property type="match status" value="1"/>
</dbReference>
<keyword evidence="3" id="KW-1185">Reference proteome</keyword>
<dbReference type="AlphaFoldDB" id="A0A6N6VPZ8"/>
<reference evidence="2 3" key="1">
    <citation type="submission" date="2019-09" db="EMBL/GenBank/DDBJ databases">
        <title>Parvibaculum sedimenti sp. nov., isolated from sediment.</title>
        <authorList>
            <person name="Wang Y."/>
        </authorList>
    </citation>
    <scope>NUCLEOTIDE SEQUENCE [LARGE SCALE GENOMIC DNA]</scope>
    <source>
        <strain evidence="2 3">HXT-9</strain>
    </source>
</reference>
<evidence type="ECO:0000313" key="2">
    <source>
        <dbReference type="EMBL" id="KAB7741604.1"/>
    </source>
</evidence>
<protein>
    <submittedName>
        <fullName evidence="2">Phage head closure protein</fullName>
    </submittedName>
</protein>
<comment type="caution">
    <text evidence="2">The sequence shown here is derived from an EMBL/GenBank/DDBJ whole genome shotgun (WGS) entry which is preliminary data.</text>
</comment>
<evidence type="ECO:0000256" key="1">
    <source>
        <dbReference type="SAM" id="MobiDB-lite"/>
    </source>
</evidence>
<dbReference type="InterPro" id="IPR008767">
    <property type="entry name" value="Phage_SPP1_head-tail_adaptor"/>
</dbReference>
<dbReference type="Pfam" id="PF05521">
    <property type="entry name" value="Phage_HCP"/>
    <property type="match status" value="1"/>
</dbReference>
<sequence>MVRDAAAGRLRWRGVGHSADGGGADRALPEVPALSGRDPGRLRERVTIETPVRTADGAGGASVGWSALATVRAEVISFKGTTLAATEREEAREPYRVVIRYRDDVTAEMRLRWRGRVLDISGRHDPDGHGRWLAIECEARP</sequence>
<organism evidence="2 3">
    <name type="scientific">Parvibaculum sedimenti</name>
    <dbReference type="NCBI Taxonomy" id="2608632"/>
    <lineage>
        <taxon>Bacteria</taxon>
        <taxon>Pseudomonadati</taxon>
        <taxon>Pseudomonadota</taxon>
        <taxon>Alphaproteobacteria</taxon>
        <taxon>Hyphomicrobiales</taxon>
        <taxon>Parvibaculaceae</taxon>
        <taxon>Parvibaculum</taxon>
    </lineage>
</organism>
<proteinExistence type="predicted"/>
<name>A0A6N6VPZ8_9HYPH</name>